<dbReference type="Proteomes" id="UP001374535">
    <property type="component" value="Chromosome 2"/>
</dbReference>
<keyword evidence="3" id="KW-1185">Reference proteome</keyword>
<accession>A0AAQ3S649</accession>
<dbReference type="EMBL" id="CP144699">
    <property type="protein sequence ID" value="WVZ20829.1"/>
    <property type="molecule type" value="Genomic_DNA"/>
</dbReference>
<dbReference type="AlphaFoldDB" id="A0AAQ3S649"/>
<reference evidence="2 3" key="1">
    <citation type="journal article" date="2023" name="Life. Sci Alliance">
        <title>Evolutionary insights into 3D genome organization and epigenetic landscape of Vigna mungo.</title>
        <authorList>
            <person name="Junaid A."/>
            <person name="Singh B."/>
            <person name="Bhatia S."/>
        </authorList>
    </citation>
    <scope>NUCLEOTIDE SEQUENCE [LARGE SCALE GENOMIC DNA]</scope>
    <source>
        <strain evidence="2">Urdbean</strain>
    </source>
</reference>
<evidence type="ECO:0000256" key="1">
    <source>
        <dbReference type="SAM" id="MobiDB-lite"/>
    </source>
</evidence>
<feature type="region of interest" description="Disordered" evidence="1">
    <location>
        <begin position="38"/>
        <end position="67"/>
    </location>
</feature>
<feature type="non-terminal residue" evidence="2">
    <location>
        <position position="1"/>
    </location>
</feature>
<name>A0AAQ3S649_VIGMU</name>
<protein>
    <submittedName>
        <fullName evidence="2">Uncharacterized protein</fullName>
    </submittedName>
</protein>
<evidence type="ECO:0000313" key="2">
    <source>
        <dbReference type="EMBL" id="WVZ20829.1"/>
    </source>
</evidence>
<proteinExistence type="predicted"/>
<sequence>PTPLDSLSPYSPVASSAAIITGNTISGNNCFPLPSHPSASLQTPFSITQPNSPATLPPTTTPSFSPELGLGASPQVWIVKNNPGHRSRCSTRSRRRGARGGHQKRRRLRLLQRVSSPLFHSYPTRSYRMTPLPLSLGF</sequence>
<feature type="compositionally biased region" description="Basic residues" evidence="1">
    <location>
        <begin position="83"/>
        <end position="107"/>
    </location>
</feature>
<feature type="region of interest" description="Disordered" evidence="1">
    <location>
        <begin position="79"/>
        <end position="107"/>
    </location>
</feature>
<organism evidence="2 3">
    <name type="scientific">Vigna mungo</name>
    <name type="common">Black gram</name>
    <name type="synonym">Phaseolus mungo</name>
    <dbReference type="NCBI Taxonomy" id="3915"/>
    <lineage>
        <taxon>Eukaryota</taxon>
        <taxon>Viridiplantae</taxon>
        <taxon>Streptophyta</taxon>
        <taxon>Embryophyta</taxon>
        <taxon>Tracheophyta</taxon>
        <taxon>Spermatophyta</taxon>
        <taxon>Magnoliopsida</taxon>
        <taxon>eudicotyledons</taxon>
        <taxon>Gunneridae</taxon>
        <taxon>Pentapetalae</taxon>
        <taxon>rosids</taxon>
        <taxon>fabids</taxon>
        <taxon>Fabales</taxon>
        <taxon>Fabaceae</taxon>
        <taxon>Papilionoideae</taxon>
        <taxon>50 kb inversion clade</taxon>
        <taxon>NPAAA clade</taxon>
        <taxon>indigoferoid/millettioid clade</taxon>
        <taxon>Phaseoleae</taxon>
        <taxon>Vigna</taxon>
    </lineage>
</organism>
<feature type="compositionally biased region" description="Polar residues" evidence="1">
    <location>
        <begin position="38"/>
        <end position="49"/>
    </location>
</feature>
<gene>
    <name evidence="2" type="ORF">V8G54_008151</name>
</gene>
<evidence type="ECO:0000313" key="3">
    <source>
        <dbReference type="Proteomes" id="UP001374535"/>
    </source>
</evidence>